<evidence type="ECO:0000313" key="2">
    <source>
        <dbReference type="EMBL" id="QQT02449.1"/>
    </source>
</evidence>
<organism evidence="2 3">
    <name type="scientific">Peribacillus psychrosaccharolyticus</name>
    <name type="common">Bacillus psychrosaccharolyticus</name>
    <dbReference type="NCBI Taxonomy" id="1407"/>
    <lineage>
        <taxon>Bacteria</taxon>
        <taxon>Bacillati</taxon>
        <taxon>Bacillota</taxon>
        <taxon>Bacilli</taxon>
        <taxon>Bacillales</taxon>
        <taxon>Bacillaceae</taxon>
        <taxon>Peribacillus</taxon>
    </lineage>
</organism>
<dbReference type="InterPro" id="IPR052509">
    <property type="entry name" value="Metal_resp_DNA-bind_regulator"/>
</dbReference>
<evidence type="ECO:0000259" key="1">
    <source>
        <dbReference type="Pfam" id="PF03551"/>
    </source>
</evidence>
<dbReference type="Pfam" id="PF03551">
    <property type="entry name" value="PadR"/>
    <property type="match status" value="1"/>
</dbReference>
<keyword evidence="3" id="KW-1185">Reference proteome</keyword>
<sequence length="113" mass="12830">MRKKAENYLPLTHTTFYILISLQEPLQGYGVMERVKEMSDGEVTLGPGTLYGALSKLEKDGLIVKQESDRRKSYSLSELGRMVVTLEYERLKSVVKKCAVYIEELQTSAHKSV</sequence>
<dbReference type="RefSeq" id="WP_040374426.1">
    <property type="nucleotide sequence ID" value="NZ_CP068053.1"/>
</dbReference>
<evidence type="ECO:0000313" key="3">
    <source>
        <dbReference type="Proteomes" id="UP000595254"/>
    </source>
</evidence>
<reference evidence="2 3" key="1">
    <citation type="submission" date="2021-01" db="EMBL/GenBank/DDBJ databases">
        <title>FDA dAtabase for Regulatory Grade micrObial Sequences (FDA-ARGOS): Supporting development and validation of Infectious Disease Dx tests.</title>
        <authorList>
            <person name="Nelson B."/>
            <person name="Plummer A."/>
            <person name="Tallon L."/>
            <person name="Sadzewicz L."/>
            <person name="Zhao X."/>
            <person name="Boylan J."/>
            <person name="Ott S."/>
            <person name="Bowen H."/>
            <person name="Vavikolanu K."/>
            <person name="Mehta A."/>
            <person name="Aluvathingal J."/>
            <person name="Nadendla S."/>
            <person name="Myers T."/>
            <person name="Yan Y."/>
            <person name="Sichtig H."/>
        </authorList>
    </citation>
    <scope>NUCLEOTIDE SEQUENCE [LARGE SCALE GENOMIC DNA]</scope>
    <source>
        <strain evidence="2 3">FDAARGOS_1161</strain>
    </source>
</reference>
<feature type="domain" description="Transcription regulator PadR N-terminal" evidence="1">
    <location>
        <begin position="23"/>
        <end position="83"/>
    </location>
</feature>
<dbReference type="Proteomes" id="UP000595254">
    <property type="component" value="Chromosome"/>
</dbReference>
<dbReference type="EMBL" id="CP068053">
    <property type="protein sequence ID" value="QQT02449.1"/>
    <property type="molecule type" value="Genomic_DNA"/>
</dbReference>
<gene>
    <name evidence="2" type="ORF">I6J18_11785</name>
</gene>
<dbReference type="SUPFAM" id="SSF46785">
    <property type="entry name" value="Winged helix' DNA-binding domain"/>
    <property type="match status" value="1"/>
</dbReference>
<dbReference type="Gene3D" id="1.10.10.10">
    <property type="entry name" value="Winged helix-like DNA-binding domain superfamily/Winged helix DNA-binding domain"/>
    <property type="match status" value="1"/>
</dbReference>
<dbReference type="InterPro" id="IPR005149">
    <property type="entry name" value="Tscrpt_reg_PadR_N"/>
</dbReference>
<name>A0A974NR25_PERPY</name>
<accession>A0A974NR25</accession>
<dbReference type="InterPro" id="IPR036390">
    <property type="entry name" value="WH_DNA-bd_sf"/>
</dbReference>
<protein>
    <submittedName>
        <fullName evidence="2">Helix-turn-helix transcriptional regulator</fullName>
    </submittedName>
</protein>
<proteinExistence type="predicted"/>
<dbReference type="InterPro" id="IPR036388">
    <property type="entry name" value="WH-like_DNA-bd_sf"/>
</dbReference>
<dbReference type="PANTHER" id="PTHR33169:SF13">
    <property type="entry name" value="PADR-FAMILY TRANSCRIPTIONAL REGULATOR"/>
    <property type="match status" value="1"/>
</dbReference>
<dbReference type="AlphaFoldDB" id="A0A974NR25"/>
<dbReference type="KEGG" id="ppsr:I6J18_11785"/>
<dbReference type="PANTHER" id="PTHR33169">
    <property type="entry name" value="PADR-FAMILY TRANSCRIPTIONAL REGULATOR"/>
    <property type="match status" value="1"/>
</dbReference>